<evidence type="ECO:0000313" key="3">
    <source>
        <dbReference type="EMBL" id="KAK1667036.1"/>
    </source>
</evidence>
<evidence type="ECO:0000313" key="4">
    <source>
        <dbReference type="Proteomes" id="UP001231189"/>
    </source>
</evidence>
<dbReference type="EMBL" id="JAUUTY010000003">
    <property type="protein sequence ID" value="KAK1667036.1"/>
    <property type="molecule type" value="Genomic_DNA"/>
</dbReference>
<feature type="compositionally biased region" description="Low complexity" evidence="2">
    <location>
        <begin position="280"/>
        <end position="299"/>
    </location>
</feature>
<keyword evidence="1" id="KW-0175">Coiled coil</keyword>
<dbReference type="AlphaFoldDB" id="A0AAD8SZ84"/>
<reference evidence="3" key="1">
    <citation type="submission" date="2023-07" db="EMBL/GenBank/DDBJ databases">
        <title>A chromosome-level genome assembly of Lolium multiflorum.</title>
        <authorList>
            <person name="Chen Y."/>
            <person name="Copetti D."/>
            <person name="Kolliker R."/>
            <person name="Studer B."/>
        </authorList>
    </citation>
    <scope>NUCLEOTIDE SEQUENCE</scope>
    <source>
        <strain evidence="3">02402/16</strain>
        <tissue evidence="3">Leaf</tissue>
    </source>
</reference>
<gene>
    <name evidence="3" type="ORF">QYE76_055195</name>
</gene>
<protein>
    <submittedName>
        <fullName evidence="3">Uncharacterized protein</fullName>
    </submittedName>
</protein>
<keyword evidence="4" id="KW-1185">Reference proteome</keyword>
<proteinExistence type="predicted"/>
<organism evidence="3 4">
    <name type="scientific">Lolium multiflorum</name>
    <name type="common">Italian ryegrass</name>
    <name type="synonym">Lolium perenne subsp. multiflorum</name>
    <dbReference type="NCBI Taxonomy" id="4521"/>
    <lineage>
        <taxon>Eukaryota</taxon>
        <taxon>Viridiplantae</taxon>
        <taxon>Streptophyta</taxon>
        <taxon>Embryophyta</taxon>
        <taxon>Tracheophyta</taxon>
        <taxon>Spermatophyta</taxon>
        <taxon>Magnoliopsida</taxon>
        <taxon>Liliopsida</taxon>
        <taxon>Poales</taxon>
        <taxon>Poaceae</taxon>
        <taxon>BOP clade</taxon>
        <taxon>Pooideae</taxon>
        <taxon>Poodae</taxon>
        <taxon>Poeae</taxon>
        <taxon>Poeae Chloroplast Group 2 (Poeae type)</taxon>
        <taxon>Loliodinae</taxon>
        <taxon>Loliinae</taxon>
        <taxon>Lolium</taxon>
    </lineage>
</organism>
<feature type="region of interest" description="Disordered" evidence="2">
    <location>
        <begin position="214"/>
        <end position="323"/>
    </location>
</feature>
<evidence type="ECO:0000256" key="1">
    <source>
        <dbReference type="SAM" id="Coils"/>
    </source>
</evidence>
<feature type="coiled-coil region" evidence="1">
    <location>
        <begin position="487"/>
        <end position="547"/>
    </location>
</feature>
<accession>A0AAD8SZ84</accession>
<dbReference type="Proteomes" id="UP001231189">
    <property type="component" value="Unassembled WGS sequence"/>
</dbReference>
<sequence>MLLVREQAIRPRLIFAGVEDLRKRLHDAETLSDHITAQSAREEAILKRLNTESRFVARTAQEFQLEEPHNDPLDACHFSKFMDGAREGIDRAKAGLSRLFPYFFPKKEEPATFLDLAKSFNSAEDLGLKMRQENMKVAVENVGQVVPKCLEKMSKRKRNFGKYDDIVTPVAEDMMDELLRMDSEFFVKGSYAEHIEDLERAIEIRSLQPLIPTDSTRDLLKGNAAPDNKDHRVEGDFSSLPEFEDPGASNTGTGSDQAERSKPLVPPVLEKTDEAPPASPNKTSSSAPPKPASPAKGPAVLPPTSFKKPPLAPSSKKFSSRRSTAVTAEQLSGAVQAAVAQPASSHCLTLHVGQASVAISEKLSAQTGRIIELNRGEANLGSLQKYVDEWNLSDMTEATLGLGKDGQPVVDSRGPRNTVQHMYQLKRSMREFDIAWHDVDKNMHGVLDSRKKLFEQLLTMGAPRPHEAYAALQLAHNQCQAEKDKLSLQHQNELQAQKNETAKLKEELIQAGLWHDIALKEAVKAGKVEVEEVKDQLCQELQEEKKLRGLQKQRNDEVQLVQVSHGEIIKDLDDKARTIFPESQERAEAAVAKVWVEIPVSDATF</sequence>
<comment type="caution">
    <text evidence="3">The sequence shown here is derived from an EMBL/GenBank/DDBJ whole genome shotgun (WGS) entry which is preliminary data.</text>
</comment>
<evidence type="ECO:0000256" key="2">
    <source>
        <dbReference type="SAM" id="MobiDB-lite"/>
    </source>
</evidence>
<name>A0AAD8SZ84_LOLMU</name>